<dbReference type="AlphaFoldDB" id="A0A0K8P0T0"/>
<keyword evidence="2" id="KW-1185">Reference proteome</keyword>
<comment type="caution">
    <text evidence="1">The sequence shown here is derived from an EMBL/GenBank/DDBJ whole genome shotgun (WGS) entry which is preliminary data.</text>
</comment>
<dbReference type="EMBL" id="BBYR01000033">
    <property type="protein sequence ID" value="GAP36238.1"/>
    <property type="molecule type" value="Genomic_DNA"/>
</dbReference>
<gene>
    <name evidence="1" type="ORF">ISF6_2078</name>
</gene>
<reference evidence="1 2" key="2">
    <citation type="journal article" date="2016" name="Science">
        <title>A bacterium that degrades and assimilates poly(ethylene terephthalate).</title>
        <authorList>
            <person name="Yoshida S."/>
            <person name="Hiraga K."/>
            <person name="Takehana T."/>
            <person name="Taniguchi I."/>
            <person name="Yamaji H."/>
            <person name="Maeda Y."/>
            <person name="Toyohara K."/>
            <person name="Miyamoto K."/>
            <person name="Kimura Y."/>
            <person name="Oda K."/>
        </authorList>
    </citation>
    <scope>NUCLEOTIDE SEQUENCE [LARGE SCALE GENOMIC DNA]</scope>
    <source>
        <strain evidence="2">NBRC 110686 / TISTR 2288 / 201-F6</strain>
    </source>
</reference>
<proteinExistence type="predicted"/>
<protein>
    <submittedName>
        <fullName evidence="1">Uncharacterized protein</fullName>
    </submittedName>
</protein>
<dbReference type="Proteomes" id="UP000037660">
    <property type="component" value="Unassembled WGS sequence"/>
</dbReference>
<accession>A0A0K8P0T0</accession>
<dbReference type="STRING" id="1547922.ISF6_2078"/>
<sequence>MRSARFRGAAAAHPLTPASPRPILRVHPVRPMLCISPPQFDQLAQGVRSRASRRMIAHVEQHFALQARLAGRPAVEALVEACYRQGIALSLNGERDLMCLLSLQLYYGIGVTRDRQFAVFNEILGRDDVATPSARIVRAWREGMAFHDRIAGADGALHRQAIGRLAGRGLQRLAADTTPIDAAGAQALMAELWPEKHAVLAAVEAAATPGLLTQVSAFARQQRIGGPGNARLLLALAWVFGIDFALDPMLPPMSALPAAAATGDRTALAAADAFLQRIVDPTGAA</sequence>
<name>A0A0K8P0T0_PISS1</name>
<reference evidence="2" key="1">
    <citation type="submission" date="2015-07" db="EMBL/GenBank/DDBJ databases">
        <title>Discovery of a poly(ethylene terephthalate assimilation.</title>
        <authorList>
            <person name="Yoshida S."/>
            <person name="Hiraga K."/>
            <person name="Takehana T."/>
            <person name="Taniguchi I."/>
            <person name="Yamaji H."/>
            <person name="Maeda Y."/>
            <person name="Toyohara K."/>
            <person name="Miyamoto K."/>
            <person name="Kimura Y."/>
            <person name="Oda K."/>
        </authorList>
    </citation>
    <scope>NUCLEOTIDE SEQUENCE [LARGE SCALE GENOMIC DNA]</scope>
    <source>
        <strain evidence="2">NBRC 110686 / TISTR 2288 / 201-F6</strain>
    </source>
</reference>
<evidence type="ECO:0000313" key="2">
    <source>
        <dbReference type="Proteomes" id="UP000037660"/>
    </source>
</evidence>
<organism evidence="1 2">
    <name type="scientific">Piscinibacter sakaiensis</name>
    <name type="common">Ideonella sakaiensis</name>
    <dbReference type="NCBI Taxonomy" id="1547922"/>
    <lineage>
        <taxon>Bacteria</taxon>
        <taxon>Pseudomonadati</taxon>
        <taxon>Pseudomonadota</taxon>
        <taxon>Betaproteobacteria</taxon>
        <taxon>Burkholderiales</taxon>
        <taxon>Sphaerotilaceae</taxon>
        <taxon>Piscinibacter</taxon>
    </lineage>
</organism>
<evidence type="ECO:0000313" key="1">
    <source>
        <dbReference type="EMBL" id="GAP36238.1"/>
    </source>
</evidence>